<dbReference type="Gene3D" id="3.40.250.10">
    <property type="entry name" value="Rhodanese-like domain"/>
    <property type="match status" value="1"/>
</dbReference>
<protein>
    <submittedName>
        <fullName evidence="3">Rhodanese-like domain protein</fullName>
    </submittedName>
</protein>
<keyword evidence="1" id="KW-0812">Transmembrane</keyword>
<dbReference type="RefSeq" id="WP_035726108.1">
    <property type="nucleotide sequence ID" value="NZ_BAVS01000048.1"/>
</dbReference>
<dbReference type="eggNOG" id="COG0607">
    <property type="taxonomic scope" value="Bacteria"/>
</dbReference>
<proteinExistence type="predicted"/>
<dbReference type="PROSITE" id="PS50206">
    <property type="entry name" value="RHODANESE_3"/>
    <property type="match status" value="1"/>
</dbReference>
<keyword evidence="4" id="KW-1185">Reference proteome</keyword>
<sequence length="128" mass="14643">MEYVIYILYALVIFLVVKRFMSVKGIKNISTAELKTELQDKNKQFVDVRTPVEFQRNKIKEFKNIPLHTIAKSATDQLARDKEVVVICQSGMRSQKAAKVLKKLGFTNVTNVKGGMSAWVKHDTKIKK</sequence>
<evidence type="ECO:0000313" key="3">
    <source>
        <dbReference type="EMBL" id="GAE95301.1"/>
    </source>
</evidence>
<feature type="domain" description="Rhodanese" evidence="2">
    <location>
        <begin position="39"/>
        <end position="128"/>
    </location>
</feature>
<dbReference type="STRING" id="1298598.JCM21714_4522"/>
<name>W4VQ40_9BACI</name>
<comment type="caution">
    <text evidence="3">The sequence shown here is derived from an EMBL/GenBank/DDBJ whole genome shotgun (WGS) entry which is preliminary data.</text>
</comment>
<keyword evidence="1" id="KW-1133">Transmembrane helix</keyword>
<dbReference type="OrthoDB" id="9800872at2"/>
<dbReference type="PANTHER" id="PTHR43031">
    <property type="entry name" value="FAD-DEPENDENT OXIDOREDUCTASE"/>
    <property type="match status" value="1"/>
</dbReference>
<dbReference type="SUPFAM" id="SSF52821">
    <property type="entry name" value="Rhodanese/Cell cycle control phosphatase"/>
    <property type="match status" value="1"/>
</dbReference>
<feature type="transmembrane region" description="Helical" evidence="1">
    <location>
        <begin position="6"/>
        <end position="21"/>
    </location>
</feature>
<keyword evidence="1" id="KW-0472">Membrane</keyword>
<dbReference type="Proteomes" id="UP000019102">
    <property type="component" value="Unassembled WGS sequence"/>
</dbReference>
<reference evidence="3 4" key="1">
    <citation type="journal article" date="2014" name="Genome Announc.">
        <title>Draft Genome Sequence of the Boron-Tolerant and Moderately Halotolerant Bacterium Gracilibacillus boraciitolerans JCM 21714T.</title>
        <authorList>
            <person name="Ahmed I."/>
            <person name="Oshima K."/>
            <person name="Suda W."/>
            <person name="Kitamura K."/>
            <person name="Iida T."/>
            <person name="Ohmori Y."/>
            <person name="Fujiwara T."/>
            <person name="Hattori M."/>
            <person name="Ohkuma M."/>
        </authorList>
    </citation>
    <scope>NUCLEOTIDE SEQUENCE [LARGE SCALE GENOMIC DNA]</scope>
    <source>
        <strain evidence="3 4">JCM 21714</strain>
    </source>
</reference>
<dbReference type="EMBL" id="BAVS01000048">
    <property type="protein sequence ID" value="GAE95301.1"/>
    <property type="molecule type" value="Genomic_DNA"/>
</dbReference>
<dbReference type="Pfam" id="PF00581">
    <property type="entry name" value="Rhodanese"/>
    <property type="match status" value="1"/>
</dbReference>
<evidence type="ECO:0000313" key="4">
    <source>
        <dbReference type="Proteomes" id="UP000019102"/>
    </source>
</evidence>
<evidence type="ECO:0000256" key="1">
    <source>
        <dbReference type="SAM" id="Phobius"/>
    </source>
</evidence>
<dbReference type="PANTHER" id="PTHR43031:SF17">
    <property type="entry name" value="SULFURTRANSFERASE YTWF-RELATED"/>
    <property type="match status" value="1"/>
</dbReference>
<dbReference type="InterPro" id="IPR001763">
    <property type="entry name" value="Rhodanese-like_dom"/>
</dbReference>
<gene>
    <name evidence="3" type="ORF">JCM21714_4522</name>
</gene>
<dbReference type="InterPro" id="IPR036873">
    <property type="entry name" value="Rhodanese-like_dom_sf"/>
</dbReference>
<dbReference type="CDD" id="cd00158">
    <property type="entry name" value="RHOD"/>
    <property type="match status" value="1"/>
</dbReference>
<dbReference type="SMART" id="SM00450">
    <property type="entry name" value="RHOD"/>
    <property type="match status" value="1"/>
</dbReference>
<dbReference type="InterPro" id="IPR050229">
    <property type="entry name" value="GlpE_sulfurtransferase"/>
</dbReference>
<evidence type="ECO:0000259" key="2">
    <source>
        <dbReference type="PROSITE" id="PS50206"/>
    </source>
</evidence>
<organism evidence="3 4">
    <name type="scientific">Gracilibacillus boraciitolerans JCM 21714</name>
    <dbReference type="NCBI Taxonomy" id="1298598"/>
    <lineage>
        <taxon>Bacteria</taxon>
        <taxon>Bacillati</taxon>
        <taxon>Bacillota</taxon>
        <taxon>Bacilli</taxon>
        <taxon>Bacillales</taxon>
        <taxon>Bacillaceae</taxon>
        <taxon>Gracilibacillus</taxon>
    </lineage>
</organism>
<accession>W4VQ40</accession>
<dbReference type="AlphaFoldDB" id="W4VQ40"/>